<dbReference type="Pfam" id="PF10979">
    <property type="entry name" value="DUF2786"/>
    <property type="match status" value="1"/>
</dbReference>
<dbReference type="InterPro" id="IPR024498">
    <property type="entry name" value="DUF2786"/>
</dbReference>
<dbReference type="OrthoDB" id="3236104at2"/>
<accession>A0A366KB40</accession>
<reference evidence="3 4" key="1">
    <citation type="submission" date="2017-10" db="EMBL/GenBank/DDBJ databases">
        <title>Bifidobacterium xylocopum sp. nov. and Bifidobacterium aemilianum sp. nov., from the carpenter bee (Xylocopa violacea) digestive tract.</title>
        <authorList>
            <person name="Alberoni D."/>
            <person name="Baffoni L."/>
            <person name="Di Gioia D."/>
            <person name="Gaggia F."/>
            <person name="Biavati B."/>
        </authorList>
    </citation>
    <scope>NUCLEOTIDE SEQUENCE [LARGE SCALE GENOMIC DNA]</scope>
    <source>
        <strain evidence="3 4">XV10</strain>
    </source>
</reference>
<dbReference type="Pfam" id="PF23771">
    <property type="entry name" value="DUF7168"/>
    <property type="match status" value="1"/>
</dbReference>
<dbReference type="InterPro" id="IPR055592">
    <property type="entry name" value="DUF7168"/>
</dbReference>
<protein>
    <submittedName>
        <fullName evidence="3">Uncharacterized protein</fullName>
    </submittedName>
</protein>
<name>A0A366KB40_9BIFI</name>
<dbReference type="EMBL" id="PDCG01000003">
    <property type="protein sequence ID" value="RBP97881.1"/>
    <property type="molecule type" value="Genomic_DNA"/>
</dbReference>
<evidence type="ECO:0000259" key="2">
    <source>
        <dbReference type="Pfam" id="PF23771"/>
    </source>
</evidence>
<proteinExistence type="predicted"/>
<organism evidence="3 4">
    <name type="scientific">Bifidobacterium aemilianum</name>
    <dbReference type="NCBI Taxonomy" id="2493120"/>
    <lineage>
        <taxon>Bacteria</taxon>
        <taxon>Bacillati</taxon>
        <taxon>Actinomycetota</taxon>
        <taxon>Actinomycetes</taxon>
        <taxon>Bifidobacteriales</taxon>
        <taxon>Bifidobacteriaceae</taxon>
        <taxon>Bifidobacterium</taxon>
    </lineage>
</organism>
<feature type="domain" description="DUF7168" evidence="2">
    <location>
        <begin position="73"/>
        <end position="173"/>
    </location>
</feature>
<evidence type="ECO:0000313" key="3">
    <source>
        <dbReference type="EMBL" id="RBP97881.1"/>
    </source>
</evidence>
<dbReference type="RefSeq" id="WP_113860130.1">
    <property type="nucleotide sequence ID" value="NZ_PDCG01000003.1"/>
</dbReference>
<dbReference type="AlphaFoldDB" id="A0A366KB40"/>
<feature type="domain" description="DUF2786" evidence="1">
    <location>
        <begin position="7"/>
        <end position="45"/>
    </location>
</feature>
<keyword evidence="4" id="KW-1185">Reference proteome</keyword>
<sequence length="248" mass="28069">MSDEIDRILVKINRLLAIAEDPAASQNEADMAFARAQKLKNEYAIMDWQLHAQDRRNDPMVMLRVDLDSGPVDQYKTILAEVVGQGNRCRTFTYSHKATNGRRVYDAITFCGTRQDCETSRMVWLSMEVYRAMAWRKAAASNRRCKANAAYRNGFYKAFAERINERYQDLDRELIEEPSGSGRDLVLVRDRQLDAYMGSLHLSAPLRTRRMPMSKAAMRAGYAAGGRVGLGLKETDGGRGHYLEGCLG</sequence>
<comment type="caution">
    <text evidence="3">The sequence shown here is derived from an EMBL/GenBank/DDBJ whole genome shotgun (WGS) entry which is preliminary data.</text>
</comment>
<evidence type="ECO:0000259" key="1">
    <source>
        <dbReference type="Pfam" id="PF10979"/>
    </source>
</evidence>
<evidence type="ECO:0000313" key="4">
    <source>
        <dbReference type="Proteomes" id="UP000252530"/>
    </source>
</evidence>
<gene>
    <name evidence="3" type="ORF">CRD60_04670</name>
</gene>
<dbReference type="Proteomes" id="UP000252530">
    <property type="component" value="Unassembled WGS sequence"/>
</dbReference>